<feature type="transmembrane region" description="Helical" evidence="1">
    <location>
        <begin position="144"/>
        <end position="164"/>
    </location>
</feature>
<feature type="transmembrane region" description="Helical" evidence="1">
    <location>
        <begin position="41"/>
        <end position="64"/>
    </location>
</feature>
<dbReference type="InterPro" id="IPR000326">
    <property type="entry name" value="PAP2/HPO"/>
</dbReference>
<dbReference type="InterPro" id="IPR033879">
    <property type="entry name" value="UPP_Pase"/>
</dbReference>
<evidence type="ECO:0000313" key="4">
    <source>
        <dbReference type="Proteomes" id="UP000715965"/>
    </source>
</evidence>
<comment type="caution">
    <text evidence="3">The sequence shown here is derived from an EMBL/GenBank/DDBJ whole genome shotgun (WGS) entry which is preliminary data.</text>
</comment>
<name>A0ABR9SCP2_9BURK</name>
<feature type="domain" description="Phosphatidic acid phosphatase type 2/haloperoxidase" evidence="2">
    <location>
        <begin position="75"/>
        <end position="185"/>
    </location>
</feature>
<proteinExistence type="predicted"/>
<dbReference type="SUPFAM" id="SSF48317">
    <property type="entry name" value="Acid phosphatase/Vanadium-dependent haloperoxidase"/>
    <property type="match status" value="1"/>
</dbReference>
<keyword evidence="1" id="KW-1133">Transmembrane helix</keyword>
<keyword evidence="4" id="KW-1185">Reference proteome</keyword>
<keyword evidence="1" id="KW-0472">Membrane</keyword>
<organism evidence="3 4">
    <name type="scientific">Ramlibacter aquaticus</name>
    <dbReference type="NCBI Taxonomy" id="2780094"/>
    <lineage>
        <taxon>Bacteria</taxon>
        <taxon>Pseudomonadati</taxon>
        <taxon>Pseudomonadota</taxon>
        <taxon>Betaproteobacteria</taxon>
        <taxon>Burkholderiales</taxon>
        <taxon>Comamonadaceae</taxon>
        <taxon>Ramlibacter</taxon>
    </lineage>
</organism>
<gene>
    <name evidence="3" type="ORF">IM725_06010</name>
</gene>
<dbReference type="InterPro" id="IPR036938">
    <property type="entry name" value="PAP2/HPO_sf"/>
</dbReference>
<feature type="transmembrane region" description="Helical" evidence="1">
    <location>
        <begin position="76"/>
        <end position="98"/>
    </location>
</feature>
<sequence>MLRGWLLKPIFNPTAGTATSSMMDNLKLFALINASSNTPHWQLAIAVWIAQWLIWCVPLAMAAAWVRGDDEDRSNLLEMLVAALFALGLAQVVTHAWPQPRPFMLHLGRQLLAHDADPGLPSDHVTVFWSIAAAALAGTRFRPWGLVLFSLGLLVGWSRVFLGIHFPLDVLAALPASAAGAMLARALRAQLWPVYALASRTWDRAAHPFTRR</sequence>
<evidence type="ECO:0000313" key="3">
    <source>
        <dbReference type="EMBL" id="MBE7940123.1"/>
    </source>
</evidence>
<dbReference type="PANTHER" id="PTHR14969">
    <property type="entry name" value="SPHINGOSINE-1-PHOSPHATE PHOSPHOHYDROLASE"/>
    <property type="match status" value="1"/>
</dbReference>
<protein>
    <submittedName>
        <fullName evidence="3">Undecaprenyl-diphosphatase</fullName>
    </submittedName>
</protein>
<keyword evidence="1" id="KW-0812">Transmembrane</keyword>
<dbReference type="CDD" id="cd03385">
    <property type="entry name" value="PAP2_BcrC_like"/>
    <property type="match status" value="1"/>
</dbReference>
<dbReference type="Proteomes" id="UP000715965">
    <property type="component" value="Unassembled WGS sequence"/>
</dbReference>
<dbReference type="PANTHER" id="PTHR14969:SF13">
    <property type="entry name" value="AT30094P"/>
    <property type="match status" value="1"/>
</dbReference>
<evidence type="ECO:0000259" key="2">
    <source>
        <dbReference type="SMART" id="SM00014"/>
    </source>
</evidence>
<reference evidence="3 4" key="1">
    <citation type="submission" date="2020-10" db="EMBL/GenBank/DDBJ databases">
        <title>Draft genome of Ramlibacter aquaticus LMG 30558.</title>
        <authorList>
            <person name="Props R."/>
        </authorList>
    </citation>
    <scope>NUCLEOTIDE SEQUENCE [LARGE SCALE GENOMIC DNA]</scope>
    <source>
        <strain evidence="3 4">LMG 30558</strain>
    </source>
</reference>
<dbReference type="Gene3D" id="1.20.144.10">
    <property type="entry name" value="Phosphatidic acid phosphatase type 2/haloperoxidase"/>
    <property type="match status" value="1"/>
</dbReference>
<accession>A0ABR9SCP2</accession>
<dbReference type="Pfam" id="PF01569">
    <property type="entry name" value="PAP2"/>
    <property type="match status" value="1"/>
</dbReference>
<dbReference type="EMBL" id="JADDOJ010000016">
    <property type="protein sequence ID" value="MBE7940123.1"/>
    <property type="molecule type" value="Genomic_DNA"/>
</dbReference>
<dbReference type="RefSeq" id="WP_193779665.1">
    <property type="nucleotide sequence ID" value="NZ_JADDOJ010000016.1"/>
</dbReference>
<evidence type="ECO:0000256" key="1">
    <source>
        <dbReference type="SAM" id="Phobius"/>
    </source>
</evidence>
<dbReference type="SMART" id="SM00014">
    <property type="entry name" value="acidPPc"/>
    <property type="match status" value="1"/>
</dbReference>